<dbReference type="InterPro" id="IPR003959">
    <property type="entry name" value="ATPase_AAA_core"/>
</dbReference>
<proteinExistence type="inferred from homology"/>
<evidence type="ECO:0000313" key="9">
    <source>
        <dbReference type="EMBL" id="PMD66799.1"/>
    </source>
</evidence>
<keyword evidence="4" id="KW-0967">Endosome</keyword>
<dbReference type="GO" id="GO:0016887">
    <property type="term" value="F:ATP hydrolysis activity"/>
    <property type="evidence" value="ECO:0007669"/>
    <property type="project" value="InterPro"/>
</dbReference>
<dbReference type="SUPFAM" id="SSF52540">
    <property type="entry name" value="P-loop containing nucleoside triphosphate hydrolases"/>
    <property type="match status" value="1"/>
</dbReference>
<feature type="region of interest" description="Disordered" evidence="7">
    <location>
        <begin position="1"/>
        <end position="22"/>
    </location>
</feature>
<evidence type="ECO:0000256" key="2">
    <source>
        <dbReference type="ARBA" id="ARBA00006914"/>
    </source>
</evidence>
<dbReference type="GO" id="GO:0045324">
    <property type="term" value="P:late endosome to vacuole transport"/>
    <property type="evidence" value="ECO:0007669"/>
    <property type="project" value="UniProtKB-ARBA"/>
</dbReference>
<name>A0A2J6TUU4_9HELO</name>
<keyword evidence="3" id="KW-0547">Nucleotide-binding</keyword>
<reference evidence="9 10" key="1">
    <citation type="submission" date="2016-04" db="EMBL/GenBank/DDBJ databases">
        <title>A degradative enzymes factory behind the ericoid mycorrhizal symbiosis.</title>
        <authorList>
            <consortium name="DOE Joint Genome Institute"/>
            <person name="Martino E."/>
            <person name="Morin E."/>
            <person name="Grelet G."/>
            <person name="Kuo A."/>
            <person name="Kohler A."/>
            <person name="Daghino S."/>
            <person name="Barry K."/>
            <person name="Choi C."/>
            <person name="Cichocki N."/>
            <person name="Clum A."/>
            <person name="Copeland A."/>
            <person name="Hainaut M."/>
            <person name="Haridas S."/>
            <person name="Labutti K."/>
            <person name="Lindquist E."/>
            <person name="Lipzen A."/>
            <person name="Khouja H.-R."/>
            <person name="Murat C."/>
            <person name="Ohm R."/>
            <person name="Olson A."/>
            <person name="Spatafora J."/>
            <person name="Veneault-Fourrey C."/>
            <person name="Henrissat B."/>
            <person name="Grigoriev I."/>
            <person name="Martin F."/>
            <person name="Perotto S."/>
        </authorList>
    </citation>
    <scope>NUCLEOTIDE SEQUENCE [LARGE SCALE GENOMIC DNA]</scope>
    <source>
        <strain evidence="9 10">E</strain>
    </source>
</reference>
<evidence type="ECO:0000256" key="4">
    <source>
        <dbReference type="ARBA" id="ARBA00022753"/>
    </source>
</evidence>
<dbReference type="InterPro" id="IPR015415">
    <property type="entry name" value="Spast_Vps4_C"/>
</dbReference>
<feature type="compositionally biased region" description="Basic residues" evidence="7">
    <location>
        <begin position="35"/>
        <end position="44"/>
    </location>
</feature>
<dbReference type="GO" id="GO:0005524">
    <property type="term" value="F:ATP binding"/>
    <property type="evidence" value="ECO:0007669"/>
    <property type="project" value="UniProtKB-KW"/>
</dbReference>
<dbReference type="InterPro" id="IPR050304">
    <property type="entry name" value="MT-severing_AAA_ATPase"/>
</dbReference>
<organism evidence="9 10">
    <name type="scientific">Hyaloscypha bicolor E</name>
    <dbReference type="NCBI Taxonomy" id="1095630"/>
    <lineage>
        <taxon>Eukaryota</taxon>
        <taxon>Fungi</taxon>
        <taxon>Dikarya</taxon>
        <taxon>Ascomycota</taxon>
        <taxon>Pezizomycotina</taxon>
        <taxon>Leotiomycetes</taxon>
        <taxon>Helotiales</taxon>
        <taxon>Hyaloscyphaceae</taxon>
        <taxon>Hyaloscypha</taxon>
        <taxon>Hyaloscypha bicolor</taxon>
    </lineage>
</organism>
<dbReference type="Pfam" id="PF00004">
    <property type="entry name" value="AAA"/>
    <property type="match status" value="1"/>
</dbReference>
<dbReference type="EMBL" id="KZ613743">
    <property type="protein sequence ID" value="PMD66799.1"/>
    <property type="molecule type" value="Genomic_DNA"/>
</dbReference>
<dbReference type="InParanoid" id="A0A2J6TUU4"/>
<dbReference type="PANTHER" id="PTHR23074">
    <property type="entry name" value="AAA DOMAIN-CONTAINING"/>
    <property type="match status" value="1"/>
</dbReference>
<dbReference type="FunFam" id="3.40.50.300:FF:000043">
    <property type="entry name" value="Vacuolar protein sorting-associated protein 4"/>
    <property type="match status" value="1"/>
</dbReference>
<dbReference type="AlphaFoldDB" id="A0A2J6TUU4"/>
<evidence type="ECO:0000256" key="5">
    <source>
        <dbReference type="ARBA" id="ARBA00022840"/>
    </source>
</evidence>
<dbReference type="PANTHER" id="PTHR23074:SF83">
    <property type="entry name" value="VACUOLAR PROTEIN SORTING-ASSOCIATED PROTEIN 4A"/>
    <property type="match status" value="1"/>
</dbReference>
<feature type="region of interest" description="Disordered" evidence="7">
    <location>
        <begin position="35"/>
        <end position="89"/>
    </location>
</feature>
<dbReference type="InterPro" id="IPR027417">
    <property type="entry name" value="P-loop_NTPase"/>
</dbReference>
<comment type="subcellular location">
    <subcellularLocation>
        <location evidence="1">Endosome membrane</location>
        <topology evidence="1">Peripheral membrane protein</topology>
    </subcellularLocation>
</comment>
<dbReference type="GO" id="GO:0010008">
    <property type="term" value="C:endosome membrane"/>
    <property type="evidence" value="ECO:0007669"/>
    <property type="project" value="UniProtKB-SubCell"/>
</dbReference>
<evidence type="ECO:0000256" key="1">
    <source>
        <dbReference type="ARBA" id="ARBA00004481"/>
    </source>
</evidence>
<gene>
    <name evidence="9" type="ORF">K444DRAFT_517097</name>
</gene>
<keyword evidence="5" id="KW-0067">ATP-binding</keyword>
<dbReference type="RefSeq" id="XP_024743703.1">
    <property type="nucleotide sequence ID" value="XM_024873744.1"/>
</dbReference>
<dbReference type="SMART" id="SM00382">
    <property type="entry name" value="AAA"/>
    <property type="match status" value="1"/>
</dbReference>
<protein>
    <submittedName>
        <fullName evidence="9">AAA-domain-containing protein</fullName>
    </submittedName>
</protein>
<feature type="compositionally biased region" description="Basic and acidic residues" evidence="7">
    <location>
        <begin position="69"/>
        <end position="87"/>
    </location>
</feature>
<dbReference type="GeneID" id="36581824"/>
<evidence type="ECO:0000256" key="6">
    <source>
        <dbReference type="ARBA" id="ARBA00023136"/>
    </source>
</evidence>
<dbReference type="Gene3D" id="1.10.8.60">
    <property type="match status" value="1"/>
</dbReference>
<evidence type="ECO:0000259" key="8">
    <source>
        <dbReference type="SMART" id="SM00382"/>
    </source>
</evidence>
<dbReference type="STRING" id="1095630.A0A2J6TUU4"/>
<dbReference type="OrthoDB" id="3546533at2759"/>
<feature type="domain" description="AAA+ ATPase" evidence="8">
    <location>
        <begin position="136"/>
        <end position="272"/>
    </location>
</feature>
<dbReference type="GO" id="GO:0016197">
    <property type="term" value="P:endosomal transport"/>
    <property type="evidence" value="ECO:0007669"/>
    <property type="project" value="TreeGrafter"/>
</dbReference>
<keyword evidence="6" id="KW-0472">Membrane</keyword>
<evidence type="ECO:0000256" key="3">
    <source>
        <dbReference type="ARBA" id="ARBA00022741"/>
    </source>
</evidence>
<dbReference type="Proteomes" id="UP000235371">
    <property type="component" value="Unassembled WGS sequence"/>
</dbReference>
<evidence type="ECO:0000313" key="10">
    <source>
        <dbReference type="Proteomes" id="UP000235371"/>
    </source>
</evidence>
<dbReference type="GO" id="GO:0007033">
    <property type="term" value="P:vacuole organization"/>
    <property type="evidence" value="ECO:0007669"/>
    <property type="project" value="TreeGrafter"/>
</dbReference>
<dbReference type="FunFam" id="1.10.8.60:FF:000015">
    <property type="entry name" value="vacuolar protein sorting-associated protein 4A"/>
    <property type="match status" value="1"/>
</dbReference>
<dbReference type="InterPro" id="IPR003593">
    <property type="entry name" value="AAA+_ATPase"/>
</dbReference>
<dbReference type="Pfam" id="PF09336">
    <property type="entry name" value="Vps4_C"/>
    <property type="match status" value="1"/>
</dbReference>
<comment type="similarity">
    <text evidence="2">Belongs to the AAA ATPase family.</text>
</comment>
<dbReference type="Gene3D" id="3.40.50.300">
    <property type="entry name" value="P-loop containing nucleotide triphosphate hydrolases"/>
    <property type="match status" value="1"/>
</dbReference>
<evidence type="ECO:0000256" key="7">
    <source>
        <dbReference type="SAM" id="MobiDB-lite"/>
    </source>
</evidence>
<accession>A0A2J6TUU4</accession>
<keyword evidence="10" id="KW-1185">Reference proteome</keyword>
<sequence length="407" mass="45341">MKAPVPGIKRTFSIGLDEDDSDDLAEDLDGLNLSSKKHNFKKRITAPLLPPRTVPNEFQDSRNPPGVSTEKKEDEPNSRSADAKQLRESLQSSIVRENPNVQWDDVAGLDAAKEELQEAVVLPLKFPKMFSGKRKPRRGILLYGPPGTGKSYLAKAVATEVESTLFSISSSDVMSKWYGESERLVRTLFEMAREHKPSIIFIDELDALCGNRDSAGSNEHTSRMKTELMVQIDGVGNDNTGVLLLAATNLPWALDPAMRRRFQRKIHIPLPDEEARVRMFEIHVGDIPCGLEPKDYAELGKRTAGLSGSDISIAVQDALMQPVKKISSSKFWRKVNVKGKEKWTPCKKDDPGATPMNWRKVSVSQLLEPTVEVEDFFNVLVKVKPSVAESEIVKCVEWTKEFGLEGA</sequence>